<gene>
    <name evidence="1" type="ordered locus">PCC8801_3941</name>
</gene>
<dbReference type="RefSeq" id="WP_012597139.1">
    <property type="nucleotide sequence ID" value="NC_011726.1"/>
</dbReference>
<dbReference type="HOGENOM" id="CLU_163869_1_0_3"/>
<name>B7K559_RIPO1</name>
<dbReference type="EMBL" id="CP001287">
    <property type="protein sequence ID" value="ACK67885.1"/>
    <property type="molecule type" value="Genomic_DNA"/>
</dbReference>
<proteinExistence type="predicted"/>
<evidence type="ECO:0000313" key="1">
    <source>
        <dbReference type="EMBL" id="ACK67885.1"/>
    </source>
</evidence>
<dbReference type="KEGG" id="cyp:PCC8801_3941"/>
<protein>
    <recommendedName>
        <fullName evidence="3">DUF2281 domain-containing protein</fullName>
    </recommendedName>
</protein>
<sequence>MSTQELIIKEISTMSEEQLTEILNHIQSIKHTEKANTPHKKASGQSILRHAGKWQGNDLKDCLEIVQASRGLAEF</sequence>
<dbReference type="Proteomes" id="UP000008204">
    <property type="component" value="Chromosome"/>
</dbReference>
<dbReference type="OrthoDB" id="532875at2"/>
<dbReference type="STRING" id="41431.PCC8801_3941"/>
<dbReference type="AlphaFoldDB" id="B7K559"/>
<evidence type="ECO:0000313" key="2">
    <source>
        <dbReference type="Proteomes" id="UP000008204"/>
    </source>
</evidence>
<organism evidence="1 2">
    <name type="scientific">Rippkaea orientalis (strain PCC 8801 / RF-1)</name>
    <name type="common">Cyanothece sp. (strain PCC 8801)</name>
    <dbReference type="NCBI Taxonomy" id="41431"/>
    <lineage>
        <taxon>Bacteria</taxon>
        <taxon>Bacillati</taxon>
        <taxon>Cyanobacteriota</taxon>
        <taxon>Cyanophyceae</taxon>
        <taxon>Oscillatoriophycideae</taxon>
        <taxon>Chroococcales</taxon>
        <taxon>Aphanothecaceae</taxon>
        <taxon>Rippkaea</taxon>
        <taxon>Rippkaea orientalis</taxon>
    </lineage>
</organism>
<reference evidence="2" key="1">
    <citation type="journal article" date="2011" name="MBio">
        <title>Novel metabolic attributes of the genus Cyanothece, comprising a group of unicellular nitrogen-fixing Cyanobacteria.</title>
        <authorList>
            <person name="Bandyopadhyay A."/>
            <person name="Elvitigala T."/>
            <person name="Welsh E."/>
            <person name="Stockel J."/>
            <person name="Liberton M."/>
            <person name="Min H."/>
            <person name="Sherman L.A."/>
            <person name="Pakrasi H.B."/>
        </authorList>
    </citation>
    <scope>NUCLEOTIDE SEQUENCE [LARGE SCALE GENOMIC DNA]</scope>
    <source>
        <strain evidence="2">PCC 8801</strain>
    </source>
</reference>
<keyword evidence="2" id="KW-1185">Reference proteome</keyword>
<evidence type="ECO:0008006" key="3">
    <source>
        <dbReference type="Google" id="ProtNLM"/>
    </source>
</evidence>
<accession>B7K559</accession>